<evidence type="ECO:0000256" key="3">
    <source>
        <dbReference type="ARBA" id="ARBA00023085"/>
    </source>
</evidence>
<comment type="caution">
    <text evidence="7">The sequence shown here is derived from an EMBL/GenBank/DDBJ whole genome shotgun (WGS) entry which is preliminary data.</text>
</comment>
<keyword evidence="3" id="KW-0063">Aspartyl esterase</keyword>
<evidence type="ECO:0000313" key="7">
    <source>
        <dbReference type="EMBL" id="KAK4338888.1"/>
    </source>
</evidence>
<keyword evidence="2" id="KW-0378">Hydrolase</keyword>
<dbReference type="InterPro" id="IPR011050">
    <property type="entry name" value="Pectin_lyase_fold/virulence"/>
</dbReference>
<protein>
    <recommendedName>
        <fullName evidence="6">Pectinesterase catalytic domain-containing protein</fullName>
    </recommendedName>
</protein>
<evidence type="ECO:0000256" key="5">
    <source>
        <dbReference type="ARBA" id="ARBA00047928"/>
    </source>
</evidence>
<keyword evidence="4" id="KW-0961">Cell wall biogenesis/degradation</keyword>
<dbReference type="Pfam" id="PF01095">
    <property type="entry name" value="Pectinesterase"/>
    <property type="match status" value="1"/>
</dbReference>
<reference evidence="7" key="1">
    <citation type="submission" date="2023-12" db="EMBL/GenBank/DDBJ databases">
        <title>Genome assembly of Anisodus tanguticus.</title>
        <authorList>
            <person name="Wang Y.-J."/>
        </authorList>
    </citation>
    <scope>NUCLEOTIDE SEQUENCE</scope>
    <source>
        <strain evidence="7">KB-2021</strain>
        <tissue evidence="7">Leaf</tissue>
    </source>
</reference>
<dbReference type="InterPro" id="IPR012334">
    <property type="entry name" value="Pectin_lyas_fold"/>
</dbReference>
<dbReference type="Proteomes" id="UP001291623">
    <property type="component" value="Unassembled WGS sequence"/>
</dbReference>
<organism evidence="7 8">
    <name type="scientific">Anisodus tanguticus</name>
    <dbReference type="NCBI Taxonomy" id="243964"/>
    <lineage>
        <taxon>Eukaryota</taxon>
        <taxon>Viridiplantae</taxon>
        <taxon>Streptophyta</taxon>
        <taxon>Embryophyta</taxon>
        <taxon>Tracheophyta</taxon>
        <taxon>Spermatophyta</taxon>
        <taxon>Magnoliopsida</taxon>
        <taxon>eudicotyledons</taxon>
        <taxon>Gunneridae</taxon>
        <taxon>Pentapetalae</taxon>
        <taxon>asterids</taxon>
        <taxon>lamiids</taxon>
        <taxon>Solanales</taxon>
        <taxon>Solanaceae</taxon>
        <taxon>Solanoideae</taxon>
        <taxon>Hyoscyameae</taxon>
        <taxon>Anisodus</taxon>
    </lineage>
</organism>
<evidence type="ECO:0000313" key="8">
    <source>
        <dbReference type="Proteomes" id="UP001291623"/>
    </source>
</evidence>
<sequence length="243" mass="27455">MLTNLHIPGINRRLLTTDNDYSSFVEAGSRRLLQVSNVKPNLVVAKDGSGQYKTIKEALKKFVPPKNNQTFVILIKAVNTRRWLISREDSRTSGSNKAPSGCTPCVGDKTSVLLCKIDGYQDTYTPIPTRQFYKEFVPSREPSTSSLAMHTPCSKAQDDCEETRSKPSLHGLCSRKKRSSWGRCNHIAKLKSRAEPTFTSTQPPIKAYLGRPWKEYSRTIIMQTYIDSFIDRKDGLHGWVTLL</sequence>
<dbReference type="InterPro" id="IPR000070">
    <property type="entry name" value="Pectinesterase_cat"/>
</dbReference>
<dbReference type="GO" id="GO:0042545">
    <property type="term" value="P:cell wall modification"/>
    <property type="evidence" value="ECO:0007669"/>
    <property type="project" value="InterPro"/>
</dbReference>
<dbReference type="SUPFAM" id="SSF51126">
    <property type="entry name" value="Pectin lyase-like"/>
    <property type="match status" value="1"/>
</dbReference>
<dbReference type="EMBL" id="JAVYJV010000023">
    <property type="protein sequence ID" value="KAK4338888.1"/>
    <property type="molecule type" value="Genomic_DNA"/>
</dbReference>
<evidence type="ECO:0000259" key="6">
    <source>
        <dbReference type="Pfam" id="PF01095"/>
    </source>
</evidence>
<name>A0AAE1UNT9_9SOLA</name>
<dbReference type="Gene3D" id="2.160.20.10">
    <property type="entry name" value="Single-stranded right-handed beta-helix, Pectin lyase-like"/>
    <property type="match status" value="2"/>
</dbReference>
<accession>A0AAE1UNT9</accession>
<evidence type="ECO:0000256" key="2">
    <source>
        <dbReference type="ARBA" id="ARBA00022801"/>
    </source>
</evidence>
<evidence type="ECO:0000256" key="4">
    <source>
        <dbReference type="ARBA" id="ARBA00023316"/>
    </source>
</evidence>
<dbReference type="AlphaFoldDB" id="A0AAE1UNT9"/>
<dbReference type="PANTHER" id="PTHR31707">
    <property type="entry name" value="PECTINESTERASE"/>
    <property type="match status" value="1"/>
</dbReference>
<keyword evidence="8" id="KW-1185">Reference proteome</keyword>
<comment type="pathway">
    <text evidence="1">Glycan metabolism; pectin degradation; 2-dehydro-3-deoxy-D-gluconate from pectin: step 1/5.</text>
</comment>
<proteinExistence type="predicted"/>
<feature type="domain" description="Pectinesterase catalytic" evidence="6">
    <location>
        <begin position="191"/>
        <end position="239"/>
    </location>
</feature>
<evidence type="ECO:0000256" key="1">
    <source>
        <dbReference type="ARBA" id="ARBA00005184"/>
    </source>
</evidence>
<dbReference type="GO" id="GO:0030599">
    <property type="term" value="F:pectinesterase activity"/>
    <property type="evidence" value="ECO:0007669"/>
    <property type="project" value="UniProtKB-EC"/>
</dbReference>
<comment type="catalytic activity">
    <reaction evidence="5">
        <text>[(1-&gt;4)-alpha-D-galacturonosyl methyl ester](n) + n H2O = [(1-&gt;4)-alpha-D-galacturonosyl](n) + n methanol + n H(+)</text>
        <dbReference type="Rhea" id="RHEA:22380"/>
        <dbReference type="Rhea" id="RHEA-COMP:14570"/>
        <dbReference type="Rhea" id="RHEA-COMP:14573"/>
        <dbReference type="ChEBI" id="CHEBI:15377"/>
        <dbReference type="ChEBI" id="CHEBI:15378"/>
        <dbReference type="ChEBI" id="CHEBI:17790"/>
        <dbReference type="ChEBI" id="CHEBI:140522"/>
        <dbReference type="ChEBI" id="CHEBI:140523"/>
        <dbReference type="EC" id="3.1.1.11"/>
    </reaction>
</comment>
<gene>
    <name evidence="7" type="ORF">RND71_040350</name>
</gene>